<evidence type="ECO:0000256" key="1">
    <source>
        <dbReference type="SAM" id="MobiDB-lite"/>
    </source>
</evidence>
<organism evidence="2">
    <name type="scientific">uncultured Solirubrobacteraceae bacterium</name>
    <dbReference type="NCBI Taxonomy" id="1162706"/>
    <lineage>
        <taxon>Bacteria</taxon>
        <taxon>Bacillati</taxon>
        <taxon>Actinomycetota</taxon>
        <taxon>Thermoleophilia</taxon>
        <taxon>Solirubrobacterales</taxon>
        <taxon>Solirubrobacteraceae</taxon>
        <taxon>environmental samples</taxon>
    </lineage>
</organism>
<dbReference type="EMBL" id="CADCVQ010000154">
    <property type="protein sequence ID" value="CAA9525932.1"/>
    <property type="molecule type" value="Genomic_DNA"/>
</dbReference>
<feature type="region of interest" description="Disordered" evidence="1">
    <location>
        <begin position="1"/>
        <end position="55"/>
    </location>
</feature>
<proteinExistence type="predicted"/>
<evidence type="ECO:0000313" key="2">
    <source>
        <dbReference type="EMBL" id="CAA9525932.1"/>
    </source>
</evidence>
<gene>
    <name evidence="2" type="ORF">AVDCRST_MAG67-3595</name>
</gene>
<sequence>GQDVSAGPPVAALEVQDPGIQPLPPLRPGPSRISQVRPVPDLPARDGPRGVCPGHDEVFVV</sequence>
<keyword evidence="2" id="KW-0687">Ribonucleoprotein</keyword>
<name>A0A6J4TL05_9ACTN</name>
<reference evidence="2" key="1">
    <citation type="submission" date="2020-02" db="EMBL/GenBank/DDBJ databases">
        <authorList>
            <person name="Meier V. D."/>
        </authorList>
    </citation>
    <scope>NUCLEOTIDE SEQUENCE</scope>
    <source>
        <strain evidence="2">AVDCRST_MAG67</strain>
    </source>
</reference>
<dbReference type="GO" id="GO:0005840">
    <property type="term" value="C:ribosome"/>
    <property type="evidence" value="ECO:0007669"/>
    <property type="project" value="UniProtKB-KW"/>
</dbReference>
<keyword evidence="2" id="KW-0689">Ribosomal protein</keyword>
<feature type="non-terminal residue" evidence="2">
    <location>
        <position position="61"/>
    </location>
</feature>
<feature type="compositionally biased region" description="Basic and acidic residues" evidence="1">
    <location>
        <begin position="43"/>
        <end position="55"/>
    </location>
</feature>
<accession>A0A6J4TL05</accession>
<dbReference type="AlphaFoldDB" id="A0A6J4TL05"/>
<protein>
    <submittedName>
        <fullName evidence="2">SSU ribosomal protein S14p (S29e) @ SSU ribosomal protein S14p (S29e), zinc-dependent</fullName>
    </submittedName>
</protein>
<feature type="non-terminal residue" evidence="2">
    <location>
        <position position="1"/>
    </location>
</feature>